<evidence type="ECO:0000313" key="5">
    <source>
        <dbReference type="EMBL" id="ORY26268.1"/>
    </source>
</evidence>
<dbReference type="EMBL" id="MCFC01000049">
    <property type="protein sequence ID" value="ORY26268.1"/>
    <property type="molecule type" value="Genomic_DNA"/>
</dbReference>
<dbReference type="FunCoup" id="A0A1Y2AUJ9">
    <property type="interactions" value="137"/>
</dbReference>
<dbReference type="EC" id="2.3.1.4" evidence="3"/>
<dbReference type="SUPFAM" id="SSF55729">
    <property type="entry name" value="Acyl-CoA N-acyltransferases (Nat)"/>
    <property type="match status" value="1"/>
</dbReference>
<evidence type="ECO:0000313" key="6">
    <source>
        <dbReference type="Proteomes" id="UP000193986"/>
    </source>
</evidence>
<evidence type="ECO:0000256" key="2">
    <source>
        <dbReference type="ARBA" id="ARBA00023315"/>
    </source>
</evidence>
<dbReference type="UniPathway" id="UPA00113">
    <property type="reaction ID" value="UER00529"/>
</dbReference>
<name>A0A1Y2AUJ9_9TREE</name>
<feature type="domain" description="N-acetyltransferase" evidence="4">
    <location>
        <begin position="28"/>
        <end position="186"/>
    </location>
</feature>
<reference evidence="5 6" key="1">
    <citation type="submission" date="2016-07" db="EMBL/GenBank/DDBJ databases">
        <title>Pervasive Adenine N6-methylation of Active Genes in Fungi.</title>
        <authorList>
            <consortium name="DOE Joint Genome Institute"/>
            <person name="Mondo S.J."/>
            <person name="Dannebaum R.O."/>
            <person name="Kuo R.C."/>
            <person name="Labutti K."/>
            <person name="Haridas S."/>
            <person name="Kuo A."/>
            <person name="Salamov A."/>
            <person name="Ahrendt S.R."/>
            <person name="Lipzen A."/>
            <person name="Sullivan W."/>
            <person name="Andreopoulos W.B."/>
            <person name="Clum A."/>
            <person name="Lindquist E."/>
            <person name="Daum C."/>
            <person name="Ramamoorthy G.K."/>
            <person name="Gryganskyi A."/>
            <person name="Culley D."/>
            <person name="Magnuson J.K."/>
            <person name="James T.Y."/>
            <person name="O'Malley M.A."/>
            <person name="Stajich J.E."/>
            <person name="Spatafora J.W."/>
            <person name="Visel A."/>
            <person name="Grigoriev I.V."/>
        </authorList>
    </citation>
    <scope>NUCLEOTIDE SEQUENCE [LARGE SCALE GENOMIC DNA]</scope>
    <source>
        <strain evidence="5 6">68-887.2</strain>
    </source>
</reference>
<comment type="pathway">
    <text evidence="3">Nucleotide-sugar biosynthesis; UDP-N-acetyl-alpha-D-glucosamine biosynthesis; N-acetyl-alpha-D-glucosamine 1-phosphate from alpha-D-glucosamine 6-phosphate (route I): step 1/2.</text>
</comment>
<dbReference type="OrthoDB" id="10039976at2759"/>
<dbReference type="PANTHER" id="PTHR13355">
    <property type="entry name" value="GLUCOSAMINE 6-PHOSPHATE N-ACETYLTRANSFERASE"/>
    <property type="match status" value="1"/>
</dbReference>
<comment type="similarity">
    <text evidence="3">Belongs to the acetyltransferase family. GNA1 subfamily.</text>
</comment>
<dbReference type="CDD" id="cd04301">
    <property type="entry name" value="NAT_SF"/>
    <property type="match status" value="1"/>
</dbReference>
<dbReference type="Proteomes" id="UP000193986">
    <property type="component" value="Unassembled WGS sequence"/>
</dbReference>
<dbReference type="InParanoid" id="A0A1Y2AUJ9"/>
<sequence length="186" mass="20301">MPSAIRADLLFDPGVIPHSGQDSLGQDLILRPLASDDHTRGHLDLLSILTAAPQLSPTAYSDIFAHHKSCPSTYFTIVIVHESTDTLVACGSIVLERKFVRGGGLIGHIEDIAVAKSMQGRKLGIKIINTLEAIGRAKGCYKIILDCSKDNIPFYEKCGFKHKEYQMVRYLSDPNTTPTPLAASKL</sequence>
<evidence type="ECO:0000256" key="3">
    <source>
        <dbReference type="RuleBase" id="RU365086"/>
    </source>
</evidence>
<protein>
    <recommendedName>
        <fullName evidence="3">Glucosamine 6-phosphate N-acetyltransferase</fullName>
        <ecNumber evidence="3">2.3.1.4</ecNumber>
    </recommendedName>
</protein>
<dbReference type="Pfam" id="PF00583">
    <property type="entry name" value="Acetyltransf_1"/>
    <property type="match status" value="1"/>
</dbReference>
<dbReference type="InterPro" id="IPR016181">
    <property type="entry name" value="Acyl_CoA_acyltransferase"/>
</dbReference>
<evidence type="ECO:0000256" key="1">
    <source>
        <dbReference type="ARBA" id="ARBA00022679"/>
    </source>
</evidence>
<keyword evidence="1 3" id="KW-0808">Transferase</keyword>
<comment type="caution">
    <text evidence="5">The sequence shown here is derived from an EMBL/GenBank/DDBJ whole genome shotgun (WGS) entry which is preliminary data.</text>
</comment>
<comment type="catalytic activity">
    <reaction evidence="3">
        <text>D-glucosamine 6-phosphate + acetyl-CoA = N-acetyl-D-glucosamine 6-phosphate + CoA + H(+)</text>
        <dbReference type="Rhea" id="RHEA:10292"/>
        <dbReference type="ChEBI" id="CHEBI:15378"/>
        <dbReference type="ChEBI" id="CHEBI:57287"/>
        <dbReference type="ChEBI" id="CHEBI:57288"/>
        <dbReference type="ChEBI" id="CHEBI:57513"/>
        <dbReference type="ChEBI" id="CHEBI:58725"/>
        <dbReference type="EC" id="2.3.1.4"/>
    </reaction>
</comment>
<proteinExistence type="inferred from homology"/>
<dbReference type="PANTHER" id="PTHR13355:SF11">
    <property type="entry name" value="GLUCOSAMINE 6-PHOSPHATE N-ACETYLTRANSFERASE"/>
    <property type="match status" value="1"/>
</dbReference>
<keyword evidence="6" id="KW-1185">Reference proteome</keyword>
<keyword evidence="2 3" id="KW-0012">Acyltransferase</keyword>
<evidence type="ECO:0000259" key="4">
    <source>
        <dbReference type="PROSITE" id="PS51186"/>
    </source>
</evidence>
<dbReference type="STRING" id="71784.A0A1Y2AUJ9"/>
<dbReference type="FunFam" id="3.40.630.30:FF:000043">
    <property type="entry name" value="Glucosamine 6-phosphate N-acetyltransferase"/>
    <property type="match status" value="1"/>
</dbReference>
<accession>A0A1Y2AUJ9</accession>
<dbReference type="GO" id="GO:0004343">
    <property type="term" value="F:glucosamine 6-phosphate N-acetyltransferase activity"/>
    <property type="evidence" value="ECO:0007669"/>
    <property type="project" value="UniProtKB-UniRule"/>
</dbReference>
<dbReference type="InterPro" id="IPR039143">
    <property type="entry name" value="GNPNAT1-like"/>
</dbReference>
<dbReference type="AlphaFoldDB" id="A0A1Y2AUJ9"/>
<organism evidence="5 6">
    <name type="scientific">Naematelia encephala</name>
    <dbReference type="NCBI Taxonomy" id="71784"/>
    <lineage>
        <taxon>Eukaryota</taxon>
        <taxon>Fungi</taxon>
        <taxon>Dikarya</taxon>
        <taxon>Basidiomycota</taxon>
        <taxon>Agaricomycotina</taxon>
        <taxon>Tremellomycetes</taxon>
        <taxon>Tremellales</taxon>
        <taxon>Naemateliaceae</taxon>
        <taxon>Naematelia</taxon>
    </lineage>
</organism>
<dbReference type="Gene3D" id="3.40.630.30">
    <property type="match status" value="1"/>
</dbReference>
<gene>
    <name evidence="5" type="ORF">BCR39DRAFT_560659</name>
</gene>
<dbReference type="GO" id="GO:0006048">
    <property type="term" value="P:UDP-N-acetylglucosamine biosynthetic process"/>
    <property type="evidence" value="ECO:0007669"/>
    <property type="project" value="UniProtKB-UniRule"/>
</dbReference>
<dbReference type="PROSITE" id="PS51186">
    <property type="entry name" value="GNAT"/>
    <property type="match status" value="1"/>
</dbReference>
<dbReference type="InterPro" id="IPR000182">
    <property type="entry name" value="GNAT_dom"/>
</dbReference>